<name>A0A6U4MVP8_HEMAN</name>
<dbReference type="PROSITE" id="PS50920">
    <property type="entry name" value="SOLCAR"/>
    <property type="match status" value="1"/>
</dbReference>
<protein>
    <submittedName>
        <fullName evidence="8">Uncharacterized protein</fullName>
    </submittedName>
</protein>
<dbReference type="GO" id="GO:0016020">
    <property type="term" value="C:membrane"/>
    <property type="evidence" value="ECO:0007669"/>
    <property type="project" value="UniProtKB-SubCell"/>
</dbReference>
<dbReference type="EMBL" id="HBFX01049855">
    <property type="protein sequence ID" value="CAD8978976.1"/>
    <property type="molecule type" value="Transcribed_RNA"/>
</dbReference>
<evidence type="ECO:0000256" key="1">
    <source>
        <dbReference type="ARBA" id="ARBA00004141"/>
    </source>
</evidence>
<evidence type="ECO:0000256" key="5">
    <source>
        <dbReference type="RuleBase" id="RU000488"/>
    </source>
</evidence>
<feature type="transmembrane region" description="Helical" evidence="6">
    <location>
        <begin position="52"/>
        <end position="73"/>
    </location>
</feature>
<evidence type="ECO:0000313" key="7">
    <source>
        <dbReference type="EMBL" id="CAD8754721.1"/>
    </source>
</evidence>
<keyword evidence="2 4" id="KW-0812">Transmembrane</keyword>
<accession>A0A6U4MVP8</accession>
<feature type="transmembrane region" description="Helical" evidence="6">
    <location>
        <begin position="308"/>
        <end position="325"/>
    </location>
</feature>
<dbReference type="PANTHER" id="PTHR47567">
    <property type="entry name" value="MITOCHONDRIAL SUBSTRATE/SOLUTE CARRIER"/>
    <property type="match status" value="1"/>
</dbReference>
<reference evidence="8" key="1">
    <citation type="submission" date="2021-01" db="EMBL/GenBank/DDBJ databases">
        <authorList>
            <person name="Corre E."/>
            <person name="Pelletier E."/>
            <person name="Niang G."/>
            <person name="Scheremetjew M."/>
            <person name="Finn R."/>
            <person name="Kale V."/>
            <person name="Holt S."/>
            <person name="Cochrane G."/>
            <person name="Meng A."/>
            <person name="Brown T."/>
            <person name="Cohen L."/>
        </authorList>
    </citation>
    <scope>NUCLEOTIDE SEQUENCE</scope>
    <source>
        <strain evidence="7">CCMP441</strain>
        <strain evidence="8">CCMP644</strain>
    </source>
</reference>
<evidence type="ECO:0000256" key="6">
    <source>
        <dbReference type="SAM" id="Phobius"/>
    </source>
</evidence>
<feature type="transmembrane region" description="Helical" evidence="6">
    <location>
        <begin position="198"/>
        <end position="219"/>
    </location>
</feature>
<dbReference type="Gene3D" id="1.50.40.10">
    <property type="entry name" value="Mitochondrial carrier domain"/>
    <property type="match status" value="1"/>
</dbReference>
<dbReference type="AlphaFoldDB" id="A0A6U4MVP8"/>
<dbReference type="Pfam" id="PF00153">
    <property type="entry name" value="Mito_carr"/>
    <property type="match status" value="2"/>
</dbReference>
<keyword evidence="5" id="KW-0813">Transport</keyword>
<organism evidence="8">
    <name type="scientific">Hemiselmis andersenii</name>
    <name type="common">Cryptophyte alga</name>
    <dbReference type="NCBI Taxonomy" id="464988"/>
    <lineage>
        <taxon>Eukaryota</taxon>
        <taxon>Cryptophyceae</taxon>
        <taxon>Cryptomonadales</taxon>
        <taxon>Hemiselmidaceae</taxon>
        <taxon>Hemiselmis</taxon>
    </lineage>
</organism>
<evidence type="ECO:0000256" key="2">
    <source>
        <dbReference type="ARBA" id="ARBA00022692"/>
    </source>
</evidence>
<dbReference type="SUPFAM" id="SSF103506">
    <property type="entry name" value="Mitochondrial carrier"/>
    <property type="match status" value="1"/>
</dbReference>
<sequence>MTGNNTARPSAELAERLRLLDAAREKNVSIVRVAAAKEQSAGEIIQKAANKALGGGIAGAAAMAVQVTTLMWMRTTMNYQYRYGTTTRQALAHLYKEGGGGLNGILRFYKGYLPALAQGPLSRFGDTAANAGMLALLDGFEATKNLPTFLKSMCASGGAASFRILIMPIDALKTTMQVEGNNAMPILKSRLAQGGPKILWNGSLAAAGATFVGHFPWFFTYNTLNANLPPPDEFATFLGHPTAQKLSRNAMMGFIASAVSDTSSNSIRVIKTTKQTHQENISYMRAFKEVVEKDGYLGLFGRGLGTRLMTNGIQGIMFSVMWRLFQDQMKV</sequence>
<keyword evidence="6" id="KW-1133">Transmembrane helix</keyword>
<comment type="subcellular location">
    <subcellularLocation>
        <location evidence="1">Membrane</location>
        <topology evidence="1">Multi-pass membrane protein</topology>
    </subcellularLocation>
</comment>
<evidence type="ECO:0000256" key="3">
    <source>
        <dbReference type="ARBA" id="ARBA00023136"/>
    </source>
</evidence>
<proteinExistence type="inferred from homology"/>
<dbReference type="InterPro" id="IPR023395">
    <property type="entry name" value="MCP_dom_sf"/>
</dbReference>
<gene>
    <name evidence="8" type="ORF">HAND00432_LOCUS29986</name>
    <name evidence="7" type="ORF">HAND1043_LOCUS21229</name>
</gene>
<evidence type="ECO:0000313" key="8">
    <source>
        <dbReference type="EMBL" id="CAD8978976.1"/>
    </source>
</evidence>
<feature type="repeat" description="Solcar" evidence="4">
    <location>
        <begin position="147"/>
        <end position="227"/>
    </location>
</feature>
<comment type="similarity">
    <text evidence="5">Belongs to the mitochondrial carrier (TC 2.A.29) family.</text>
</comment>
<keyword evidence="3 4" id="KW-0472">Membrane</keyword>
<dbReference type="InterPro" id="IPR018108">
    <property type="entry name" value="MCP_transmembrane"/>
</dbReference>
<dbReference type="PANTHER" id="PTHR47567:SF1">
    <property type="entry name" value="NAD-DEPENDENT EPIMERASE_DEHYDRATASE DOMAIN-CONTAINING PROTEIN"/>
    <property type="match status" value="1"/>
</dbReference>
<evidence type="ECO:0000256" key="4">
    <source>
        <dbReference type="PROSITE-ProRule" id="PRU00282"/>
    </source>
</evidence>
<dbReference type="EMBL" id="HBFK01035032">
    <property type="protein sequence ID" value="CAD8754721.1"/>
    <property type="molecule type" value="Transcribed_RNA"/>
</dbReference>